<dbReference type="Proteomes" id="UP000017415">
    <property type="component" value="Unassembled WGS sequence"/>
</dbReference>
<keyword evidence="2" id="KW-1185">Reference proteome</keyword>
<dbReference type="HOGENOM" id="CLU_3007050_0_0_9"/>
<comment type="caution">
    <text evidence="1">The sequence shown here is derived from an EMBL/GenBank/DDBJ whole genome shotgun (WGS) entry which is preliminary data.</text>
</comment>
<proteinExistence type="predicted"/>
<dbReference type="AlphaFoldDB" id="S1RQ51"/>
<evidence type="ECO:0000313" key="1">
    <source>
        <dbReference type="EMBL" id="ESK61613.1"/>
    </source>
</evidence>
<reference evidence="1 2" key="1">
    <citation type="submission" date="2013-10" db="EMBL/GenBank/DDBJ databases">
        <title>The Genome Sequence of Enterococcus cecorum DSM 20682 (= ATCC 43198) (Illumina assembly).</title>
        <authorList>
            <consortium name="The Broad Institute Genomics Platform"/>
            <consortium name="The Broad Institute Genome Sequencing Center for Infectious Disease"/>
            <person name="Earl A."/>
            <person name="Russ C."/>
            <person name="Gilmore M."/>
            <person name="Surin D."/>
            <person name="Walker B."/>
            <person name="Young S."/>
            <person name="Zeng Q."/>
            <person name="Gargeya S."/>
            <person name="Fitzgerald M."/>
            <person name="Haas B."/>
            <person name="Abouelleil A."/>
            <person name="Allen A.W."/>
            <person name="Alvarado L."/>
            <person name="Arachchi H.M."/>
            <person name="Berlin A.M."/>
            <person name="Chapman S.B."/>
            <person name="Gainer-Dewar J."/>
            <person name="Goldberg J."/>
            <person name="Griggs A."/>
            <person name="Gujja S."/>
            <person name="Hansen M."/>
            <person name="Howarth C."/>
            <person name="Imamovic A."/>
            <person name="Ireland A."/>
            <person name="Larimer J."/>
            <person name="McCowan C."/>
            <person name="Murphy C."/>
            <person name="Pearson M."/>
            <person name="Poon T.W."/>
            <person name="Priest M."/>
            <person name="Roberts A."/>
            <person name="Saif S."/>
            <person name="Shea T."/>
            <person name="Sisk P."/>
            <person name="Sykes S."/>
            <person name="Wortman J."/>
            <person name="Nusbaum C."/>
            <person name="Birren B."/>
        </authorList>
    </citation>
    <scope>NUCLEOTIDE SEQUENCE [LARGE SCALE GENOMIC DNA]</scope>
    <source>
        <strain evidence="1 2">ATCC 43198</strain>
    </source>
</reference>
<dbReference type="GeneID" id="60872950"/>
<evidence type="ECO:0000313" key="2">
    <source>
        <dbReference type="Proteomes" id="UP000017415"/>
    </source>
</evidence>
<dbReference type="RefSeq" id="WP_016250583.1">
    <property type="nucleotide sequence ID" value="NZ_ASWI01000003.1"/>
</dbReference>
<dbReference type="EMBL" id="AHYS01000006">
    <property type="protein sequence ID" value="ESK61613.1"/>
    <property type="molecule type" value="Genomic_DNA"/>
</dbReference>
<accession>S1RQ51</accession>
<gene>
    <name evidence="1" type="ORF">OMO_01676</name>
</gene>
<sequence>MKILTIDTLIAAACDFSQKMSRENHIELLGVTDGKAVGTYVEHRFKEYLMRVLNLI</sequence>
<name>S1RQ51_9ENTE</name>
<organism evidence="1 2">
    <name type="scientific">Enterococcus cecorum DSM 20682 = ATCC 43198</name>
    <dbReference type="NCBI Taxonomy" id="1121864"/>
    <lineage>
        <taxon>Bacteria</taxon>
        <taxon>Bacillati</taxon>
        <taxon>Bacillota</taxon>
        <taxon>Bacilli</taxon>
        <taxon>Lactobacillales</taxon>
        <taxon>Enterococcaceae</taxon>
        <taxon>Enterococcus</taxon>
    </lineage>
</organism>
<protein>
    <submittedName>
        <fullName evidence="1">Uncharacterized protein</fullName>
    </submittedName>
</protein>